<evidence type="ECO:0000256" key="2">
    <source>
        <dbReference type="ARBA" id="ARBA00023125"/>
    </source>
</evidence>
<dbReference type="PANTHER" id="PTHR43537">
    <property type="entry name" value="TRANSCRIPTIONAL REGULATOR, GNTR FAMILY"/>
    <property type="match status" value="1"/>
</dbReference>
<keyword evidence="1" id="KW-0805">Transcription regulation</keyword>
<dbReference type="Gene3D" id="1.20.120.530">
    <property type="entry name" value="GntR ligand-binding domain-like"/>
    <property type="match status" value="1"/>
</dbReference>
<evidence type="ECO:0000256" key="3">
    <source>
        <dbReference type="ARBA" id="ARBA00023163"/>
    </source>
</evidence>
<dbReference type="PROSITE" id="PS50949">
    <property type="entry name" value="HTH_GNTR"/>
    <property type="match status" value="1"/>
</dbReference>
<name>A0A4V6BEI1_9BRAD</name>
<dbReference type="SUPFAM" id="SSF48008">
    <property type="entry name" value="GntR ligand-binding domain-like"/>
    <property type="match status" value="1"/>
</dbReference>
<dbReference type="OrthoDB" id="8114900at2"/>
<dbReference type="InterPro" id="IPR008920">
    <property type="entry name" value="TF_FadR/GntR_C"/>
</dbReference>
<reference evidence="5" key="1">
    <citation type="submission" date="2019-04" db="EMBL/GenBank/DDBJ databases">
        <title>Whole genome sequencing of cave bacteria.</title>
        <authorList>
            <person name="Gan H.M."/>
            <person name="Barton H."/>
            <person name="Savka M.A."/>
        </authorList>
    </citation>
    <scope>NUCLEOTIDE SEQUENCE [LARGE SCALE GENOMIC DNA]</scope>
    <source>
        <strain evidence="5">LC387</strain>
    </source>
</reference>
<dbReference type="GO" id="GO:0003677">
    <property type="term" value="F:DNA binding"/>
    <property type="evidence" value="ECO:0007669"/>
    <property type="project" value="UniProtKB-KW"/>
</dbReference>
<sequence length="246" mass="28241">MNNLLRAKSLEVVETSPASLHDDLLGQIRDFIVEGHLEPGSRIPERELCERFDVSRTPLREALKVLASEGLIELLPNRGARVRQFSEQDIRHLFELIAGLDALAGRVACERISDEDIARIERMHLEMYSHYIRQELTDYFRLNQKIHQSIVDAAANPFLSSSYAAANAMVRRLRYSANLLRRDRLSDAMREHEAMVDALRRRNGEELSKLMFDHMRGKCEAVCEYMREHQPSGRPAADVSALRETT</sequence>
<dbReference type="InterPro" id="IPR000524">
    <property type="entry name" value="Tscrpt_reg_HTH_GntR"/>
</dbReference>
<keyword evidence="2" id="KW-0238">DNA-binding</keyword>
<proteinExistence type="predicted"/>
<dbReference type="InterPro" id="IPR011711">
    <property type="entry name" value="GntR_C"/>
</dbReference>
<dbReference type="PANTHER" id="PTHR43537:SF50">
    <property type="entry name" value="TRANSCRIPTIONAL REGULATORY PROTEIN"/>
    <property type="match status" value="1"/>
</dbReference>
<dbReference type="SUPFAM" id="SSF46785">
    <property type="entry name" value="Winged helix' DNA-binding domain"/>
    <property type="match status" value="1"/>
</dbReference>
<evidence type="ECO:0000256" key="1">
    <source>
        <dbReference type="ARBA" id="ARBA00023015"/>
    </source>
</evidence>
<dbReference type="Proteomes" id="UP000034832">
    <property type="component" value="Unassembled WGS sequence"/>
</dbReference>
<dbReference type="PRINTS" id="PR00035">
    <property type="entry name" value="HTHGNTR"/>
</dbReference>
<keyword evidence="6" id="KW-1185">Reference proteome</keyword>
<evidence type="ECO:0000259" key="4">
    <source>
        <dbReference type="PROSITE" id="PS50949"/>
    </source>
</evidence>
<dbReference type="AlphaFoldDB" id="A0A4V6BEI1"/>
<dbReference type="InterPro" id="IPR036388">
    <property type="entry name" value="WH-like_DNA-bd_sf"/>
</dbReference>
<comment type="caution">
    <text evidence="5">The sequence shown here is derived from an EMBL/GenBank/DDBJ whole genome shotgun (WGS) entry which is preliminary data.</text>
</comment>
<dbReference type="SMART" id="SM00895">
    <property type="entry name" value="FCD"/>
    <property type="match status" value="1"/>
</dbReference>
<accession>A0A4V6BEI1</accession>
<protein>
    <submittedName>
        <fullName evidence="5">GntR family transcriptional regulator</fullName>
    </submittedName>
</protein>
<feature type="domain" description="HTH gntR-type" evidence="4">
    <location>
        <begin position="18"/>
        <end position="85"/>
    </location>
</feature>
<dbReference type="EMBL" id="LBIA02000001">
    <property type="protein sequence ID" value="TKT73993.1"/>
    <property type="molecule type" value="Genomic_DNA"/>
</dbReference>
<gene>
    <name evidence="5" type="ORF">YH63_013340</name>
</gene>
<evidence type="ECO:0000313" key="5">
    <source>
        <dbReference type="EMBL" id="TKT73993.1"/>
    </source>
</evidence>
<dbReference type="Gene3D" id="1.10.10.10">
    <property type="entry name" value="Winged helix-like DNA-binding domain superfamily/Winged helix DNA-binding domain"/>
    <property type="match status" value="1"/>
</dbReference>
<evidence type="ECO:0000313" key="6">
    <source>
        <dbReference type="Proteomes" id="UP000034832"/>
    </source>
</evidence>
<dbReference type="STRING" id="211460.YH63_05670"/>
<dbReference type="SMART" id="SM00345">
    <property type="entry name" value="HTH_GNTR"/>
    <property type="match status" value="1"/>
</dbReference>
<dbReference type="GO" id="GO:0003700">
    <property type="term" value="F:DNA-binding transcription factor activity"/>
    <property type="evidence" value="ECO:0007669"/>
    <property type="project" value="InterPro"/>
</dbReference>
<organism evidence="5 6">
    <name type="scientific">Afipia massiliensis</name>
    <dbReference type="NCBI Taxonomy" id="211460"/>
    <lineage>
        <taxon>Bacteria</taxon>
        <taxon>Pseudomonadati</taxon>
        <taxon>Pseudomonadota</taxon>
        <taxon>Alphaproteobacteria</taxon>
        <taxon>Hyphomicrobiales</taxon>
        <taxon>Nitrobacteraceae</taxon>
        <taxon>Afipia</taxon>
    </lineage>
</organism>
<keyword evidence="3" id="KW-0804">Transcription</keyword>
<dbReference type="Pfam" id="PF07729">
    <property type="entry name" value="FCD"/>
    <property type="match status" value="1"/>
</dbReference>
<dbReference type="InterPro" id="IPR036390">
    <property type="entry name" value="WH_DNA-bd_sf"/>
</dbReference>
<dbReference type="Pfam" id="PF00392">
    <property type="entry name" value="GntR"/>
    <property type="match status" value="1"/>
</dbReference>
<dbReference type="CDD" id="cd07377">
    <property type="entry name" value="WHTH_GntR"/>
    <property type="match status" value="1"/>
</dbReference>